<protein>
    <submittedName>
        <fullName evidence="10">Murein tetrapeptide carboxypeptidase</fullName>
        <ecNumber evidence="10">3.4.17.13</ecNumber>
    </submittedName>
</protein>
<evidence type="ECO:0000256" key="1">
    <source>
        <dbReference type="ARBA" id="ARBA00010233"/>
    </source>
</evidence>
<dbReference type="GO" id="GO:0106415">
    <property type="term" value="F:muramoyltetrapeptide carboxypeptidase activity"/>
    <property type="evidence" value="ECO:0007669"/>
    <property type="project" value="UniProtKB-EC"/>
</dbReference>
<dbReference type="Gene3D" id="3.50.30.60">
    <property type="entry name" value="LD-carboxypeptidase A C-terminal domain-like"/>
    <property type="match status" value="1"/>
</dbReference>
<evidence type="ECO:0000256" key="5">
    <source>
        <dbReference type="ARBA" id="ARBA00022825"/>
    </source>
</evidence>
<dbReference type="EMBL" id="LR134473">
    <property type="protein sequence ID" value="VEI03761.1"/>
    <property type="molecule type" value="Genomic_DNA"/>
</dbReference>
<organism evidence="10 11">
    <name type="scientific">Acidipropionibacterium jensenii</name>
    <dbReference type="NCBI Taxonomy" id="1749"/>
    <lineage>
        <taxon>Bacteria</taxon>
        <taxon>Bacillati</taxon>
        <taxon>Actinomycetota</taxon>
        <taxon>Actinomycetes</taxon>
        <taxon>Propionibacteriales</taxon>
        <taxon>Propionibacteriaceae</taxon>
        <taxon>Acidipropionibacterium</taxon>
    </lineage>
</organism>
<evidence type="ECO:0000313" key="11">
    <source>
        <dbReference type="Proteomes" id="UP000277858"/>
    </source>
</evidence>
<feature type="active site" description="Charge relay system" evidence="6">
    <location>
        <position position="313"/>
    </location>
</feature>
<dbReference type="Proteomes" id="UP000277858">
    <property type="component" value="Chromosome"/>
</dbReference>
<dbReference type="InterPro" id="IPR029062">
    <property type="entry name" value="Class_I_gatase-like"/>
</dbReference>
<dbReference type="InterPro" id="IPR040921">
    <property type="entry name" value="Peptidase_S66C"/>
</dbReference>
<dbReference type="RefSeq" id="WP_084149193.1">
    <property type="nucleotide sequence ID" value="NZ_JAKDOF010000046.1"/>
</dbReference>
<dbReference type="SUPFAM" id="SSF141986">
    <property type="entry name" value="LD-carboxypeptidase A C-terminal domain-like"/>
    <property type="match status" value="1"/>
</dbReference>
<evidence type="ECO:0000256" key="6">
    <source>
        <dbReference type="PIRSR" id="PIRSR028757-1"/>
    </source>
</evidence>
<evidence type="ECO:0000256" key="2">
    <source>
        <dbReference type="ARBA" id="ARBA00022645"/>
    </source>
</evidence>
<dbReference type="EC" id="3.4.17.13" evidence="10"/>
<dbReference type="InterPro" id="IPR003507">
    <property type="entry name" value="S66_fam"/>
</dbReference>
<dbReference type="InterPro" id="IPR027461">
    <property type="entry name" value="Carboxypeptidase_A_C_sf"/>
</dbReference>
<dbReference type="Pfam" id="PF02016">
    <property type="entry name" value="Peptidase_S66"/>
    <property type="match status" value="1"/>
</dbReference>
<keyword evidence="11" id="KW-1185">Reference proteome</keyword>
<dbReference type="GO" id="GO:0006508">
    <property type="term" value="P:proteolysis"/>
    <property type="evidence" value="ECO:0007669"/>
    <property type="project" value="UniProtKB-KW"/>
</dbReference>
<evidence type="ECO:0000259" key="8">
    <source>
        <dbReference type="Pfam" id="PF02016"/>
    </source>
</evidence>
<dbReference type="InterPro" id="IPR027478">
    <property type="entry name" value="LdcA_N"/>
</dbReference>
<feature type="domain" description="LD-carboxypeptidase N-terminal" evidence="8">
    <location>
        <begin position="43"/>
        <end position="167"/>
    </location>
</feature>
<dbReference type="OrthoDB" id="9807329at2"/>
<accession>A0A3S4W985</accession>
<evidence type="ECO:0000256" key="7">
    <source>
        <dbReference type="SAM" id="MobiDB-lite"/>
    </source>
</evidence>
<keyword evidence="2 10" id="KW-0121">Carboxypeptidase</keyword>
<evidence type="ECO:0000259" key="9">
    <source>
        <dbReference type="Pfam" id="PF17676"/>
    </source>
</evidence>
<dbReference type="InterPro" id="IPR040449">
    <property type="entry name" value="Peptidase_S66_N"/>
</dbReference>
<dbReference type="SUPFAM" id="SSF52317">
    <property type="entry name" value="Class I glutamine amidotransferase-like"/>
    <property type="match status" value="1"/>
</dbReference>
<keyword evidence="5" id="KW-0720">Serine protease</keyword>
<evidence type="ECO:0000313" key="10">
    <source>
        <dbReference type="EMBL" id="VEI03761.1"/>
    </source>
</evidence>
<evidence type="ECO:0000256" key="4">
    <source>
        <dbReference type="ARBA" id="ARBA00022801"/>
    </source>
</evidence>
<feature type="region of interest" description="Disordered" evidence="7">
    <location>
        <begin position="1"/>
        <end position="24"/>
    </location>
</feature>
<dbReference type="Gene3D" id="3.40.50.10740">
    <property type="entry name" value="Class I glutamine amidotransferase-like"/>
    <property type="match status" value="1"/>
</dbReference>
<sequence>MTSPAIQEPAPADPAAPSGRAGRVAGWPQAYLDRPPLQSGDVVQLVDPSGPSSAESVERAVGYLEGWGLSVRVAAHILACDSRADYLAGSDELRRADLVEAWTDPEVDAVVCVRGGYGAMRLLDGIDWARMAAATPRRDGRPKLLTGSSDITALHEAFRFHLGVPSLFCPMPGNDVFRDSAAIRQDVGRWLLEPWRNRQIVGPRAEVLVPGRVCGSFRGGNLSLLAAGIGAPEAVARTGDQPEILFLEDIEEDLYRLDNLMIQMARSGRLAAACGIVLGSWHDCAPPDQVRALMAEYLTGLGVPVLWEQGFGHDPEALSVPLNVTGVLDLAVGREPRLSVGRPQRPGAGD</sequence>
<proteinExistence type="inferred from homology"/>
<dbReference type="Pfam" id="PF17676">
    <property type="entry name" value="Peptidase_S66C"/>
    <property type="match status" value="1"/>
</dbReference>
<keyword evidence="4 10" id="KW-0378">Hydrolase</keyword>
<dbReference type="GO" id="GO:0008236">
    <property type="term" value="F:serine-type peptidase activity"/>
    <property type="evidence" value="ECO:0007669"/>
    <property type="project" value="UniProtKB-KW"/>
</dbReference>
<feature type="active site" description="Nucleophile" evidence="6">
    <location>
        <position position="149"/>
    </location>
</feature>
<dbReference type="PANTHER" id="PTHR30237">
    <property type="entry name" value="MURAMOYLTETRAPEPTIDE CARBOXYPEPTIDASE"/>
    <property type="match status" value="1"/>
</dbReference>
<name>A0A3S4W985_9ACTN</name>
<dbReference type="STRING" id="1122997.GCA_000425285_00346"/>
<dbReference type="AlphaFoldDB" id="A0A3S4W985"/>
<dbReference type="PIRSF" id="PIRSF028757">
    <property type="entry name" value="LD-carboxypeptidase"/>
    <property type="match status" value="1"/>
</dbReference>
<feature type="domain" description="LD-carboxypeptidase C-terminal" evidence="9">
    <location>
        <begin position="215"/>
        <end position="325"/>
    </location>
</feature>
<feature type="active site" description="Charge relay system" evidence="6">
    <location>
        <position position="248"/>
    </location>
</feature>
<evidence type="ECO:0000256" key="3">
    <source>
        <dbReference type="ARBA" id="ARBA00022670"/>
    </source>
</evidence>
<dbReference type="CDD" id="cd07025">
    <property type="entry name" value="Peptidase_S66"/>
    <property type="match status" value="1"/>
</dbReference>
<comment type="similarity">
    <text evidence="1">Belongs to the peptidase S66 family.</text>
</comment>
<reference evidence="10 11" key="1">
    <citation type="submission" date="2018-12" db="EMBL/GenBank/DDBJ databases">
        <authorList>
            <consortium name="Pathogen Informatics"/>
        </authorList>
    </citation>
    <scope>NUCLEOTIDE SEQUENCE [LARGE SCALE GENOMIC DNA]</scope>
    <source>
        <strain evidence="10 11">NCTC13652</strain>
    </source>
</reference>
<keyword evidence="3" id="KW-0645">Protease</keyword>
<dbReference type="PANTHER" id="PTHR30237:SF2">
    <property type="entry name" value="MUREIN TETRAPEPTIDE CARBOXYPEPTIDASE"/>
    <property type="match status" value="1"/>
</dbReference>
<gene>
    <name evidence="10" type="ORF">NCTC13652_01974</name>
</gene>